<keyword evidence="6" id="KW-1185">Reference proteome</keyword>
<protein>
    <recommendedName>
        <fullName evidence="4">Peptidase A1 domain-containing protein</fullName>
    </recommendedName>
</protein>
<dbReference type="PRINTS" id="PR00792">
    <property type="entry name" value="PEPSIN"/>
</dbReference>
<dbReference type="GO" id="GO:0004190">
    <property type="term" value="F:aspartic-type endopeptidase activity"/>
    <property type="evidence" value="ECO:0007669"/>
    <property type="project" value="InterPro"/>
</dbReference>
<dbReference type="Proteomes" id="UP000308267">
    <property type="component" value="Unassembled WGS sequence"/>
</dbReference>
<dbReference type="InterPro" id="IPR034164">
    <property type="entry name" value="Pepsin-like_dom"/>
</dbReference>
<dbReference type="GO" id="GO:0006508">
    <property type="term" value="P:proteolysis"/>
    <property type="evidence" value="ECO:0007669"/>
    <property type="project" value="InterPro"/>
</dbReference>
<dbReference type="PROSITE" id="PS51767">
    <property type="entry name" value="PEPTIDASE_A1"/>
    <property type="match status" value="1"/>
</dbReference>
<reference evidence="5 6" key="1">
    <citation type="journal article" date="2019" name="BMC Genomics">
        <title>New insights from Opisthorchis felineus genome: update on genomics of the epidemiologically important liver flukes.</title>
        <authorList>
            <person name="Ershov N.I."/>
            <person name="Mordvinov V.A."/>
            <person name="Prokhortchouk E.B."/>
            <person name="Pakharukova M.Y."/>
            <person name="Gunbin K.V."/>
            <person name="Ustyantsev K."/>
            <person name="Genaev M.A."/>
            <person name="Blinov A.G."/>
            <person name="Mazur A."/>
            <person name="Boulygina E."/>
            <person name="Tsygankova S."/>
            <person name="Khrameeva E."/>
            <person name="Chekanov N."/>
            <person name="Fan G."/>
            <person name="Xiao A."/>
            <person name="Zhang H."/>
            <person name="Xu X."/>
            <person name="Yang H."/>
            <person name="Solovyev V."/>
            <person name="Lee S.M."/>
            <person name="Liu X."/>
            <person name="Afonnikov D.A."/>
            <person name="Skryabin K.G."/>
        </authorList>
    </citation>
    <scope>NUCLEOTIDE SEQUENCE [LARGE SCALE GENOMIC DNA]</scope>
    <source>
        <strain evidence="5">AK-0245</strain>
        <tissue evidence="5">Whole organism</tissue>
    </source>
</reference>
<organism evidence="5 6">
    <name type="scientific">Opisthorchis felineus</name>
    <dbReference type="NCBI Taxonomy" id="147828"/>
    <lineage>
        <taxon>Eukaryota</taxon>
        <taxon>Metazoa</taxon>
        <taxon>Spiralia</taxon>
        <taxon>Lophotrochozoa</taxon>
        <taxon>Platyhelminthes</taxon>
        <taxon>Trematoda</taxon>
        <taxon>Digenea</taxon>
        <taxon>Opisthorchiida</taxon>
        <taxon>Opisthorchiata</taxon>
        <taxon>Opisthorchiidae</taxon>
        <taxon>Opisthorchis</taxon>
    </lineage>
</organism>
<evidence type="ECO:0000313" key="6">
    <source>
        <dbReference type="Proteomes" id="UP000308267"/>
    </source>
</evidence>
<comment type="similarity">
    <text evidence="1">Belongs to the peptidase A1 family.</text>
</comment>
<dbReference type="EMBL" id="SJOL01007330">
    <property type="protein sequence ID" value="TGZ63004.1"/>
    <property type="molecule type" value="Genomic_DNA"/>
</dbReference>
<comment type="caution">
    <text evidence="5">The sequence shown here is derived from an EMBL/GenBank/DDBJ whole genome shotgun (WGS) entry which is preliminary data.</text>
</comment>
<evidence type="ECO:0000256" key="3">
    <source>
        <dbReference type="SAM" id="SignalP"/>
    </source>
</evidence>
<dbReference type="OrthoDB" id="2747330at2759"/>
<dbReference type="CDD" id="cd05471">
    <property type="entry name" value="pepsin_like"/>
    <property type="match status" value="1"/>
</dbReference>
<name>A0A4V3SE35_OPIFE</name>
<feature type="chain" id="PRO_5020661203" description="Peptidase A1 domain-containing protein" evidence="3">
    <location>
        <begin position="18"/>
        <end position="369"/>
    </location>
</feature>
<dbReference type="AlphaFoldDB" id="A0A4V3SE35"/>
<keyword evidence="2" id="KW-1015">Disulfide bond</keyword>
<gene>
    <name evidence="5" type="ORF">CRM22_007131</name>
</gene>
<evidence type="ECO:0000259" key="4">
    <source>
        <dbReference type="PROSITE" id="PS51767"/>
    </source>
</evidence>
<dbReference type="STRING" id="147828.A0A4V3SE35"/>
<feature type="domain" description="Peptidase A1" evidence="4">
    <location>
        <begin position="56"/>
        <end position="364"/>
    </location>
</feature>
<dbReference type="InterPro" id="IPR001461">
    <property type="entry name" value="Aspartic_peptidase_A1"/>
</dbReference>
<dbReference type="PANTHER" id="PTHR47966:SF51">
    <property type="entry name" value="BETA-SITE APP-CLEAVING ENZYME, ISOFORM A-RELATED"/>
    <property type="match status" value="1"/>
</dbReference>
<sequence>MIGTYLIVLHLYCPCLSLQALSLRNETLNHKSELKLERPKRDAYSHALRLHPNGFVYMDIAIGTPPQDLRLEVDTSFGTSLIIAKAKSRGIVYVHYNATASRTKTVSERVCTAIGTRELRGRKNMDVFWIGEYNFMEFNFQMIEQLSQRPRFLDYFSGKLGLAPASEVIPESFAQSLVRLFPDDPVFTLWFRPDADGEYKGGIFSFGGVHEYRYHGNLLYVPLLPPYTFWIVQATKIALGQDIVCQQDCNIQFNTGVPYFYGPQDQIDQIHRLLLVDMDRMSSGAHLLNCRDADSYPLLIIELGGHQFKWRMDELWEMKRDGWTFICKSGMRFSTSLPGWVLGHKLMYTLFTVFDSKNSRIGMAKASRP</sequence>
<evidence type="ECO:0000256" key="1">
    <source>
        <dbReference type="ARBA" id="ARBA00007447"/>
    </source>
</evidence>
<keyword evidence="3" id="KW-0732">Signal</keyword>
<dbReference type="SUPFAM" id="SSF50630">
    <property type="entry name" value="Acid proteases"/>
    <property type="match status" value="1"/>
</dbReference>
<dbReference type="Pfam" id="PF00026">
    <property type="entry name" value="Asp"/>
    <property type="match status" value="1"/>
</dbReference>
<proteinExistence type="inferred from homology"/>
<dbReference type="InterPro" id="IPR033121">
    <property type="entry name" value="PEPTIDASE_A1"/>
</dbReference>
<evidence type="ECO:0000256" key="2">
    <source>
        <dbReference type="PIRSR" id="PIRSR601461-2"/>
    </source>
</evidence>
<dbReference type="InterPro" id="IPR021109">
    <property type="entry name" value="Peptidase_aspartic_dom_sf"/>
</dbReference>
<accession>A0A4V3SE35</accession>
<evidence type="ECO:0000313" key="5">
    <source>
        <dbReference type="EMBL" id="TGZ63004.1"/>
    </source>
</evidence>
<feature type="signal peptide" evidence="3">
    <location>
        <begin position="1"/>
        <end position="17"/>
    </location>
</feature>
<feature type="disulfide bond" evidence="2">
    <location>
        <begin position="290"/>
        <end position="327"/>
    </location>
</feature>
<dbReference type="Gene3D" id="2.40.70.10">
    <property type="entry name" value="Acid Proteases"/>
    <property type="match status" value="2"/>
</dbReference>
<dbReference type="PANTHER" id="PTHR47966">
    <property type="entry name" value="BETA-SITE APP-CLEAVING ENZYME, ISOFORM A-RELATED"/>
    <property type="match status" value="1"/>
</dbReference>